<reference evidence="3" key="1">
    <citation type="journal article" date="2019" name="Int. J. Syst. Evol. Microbiol.">
        <title>The Global Catalogue of Microorganisms (GCM) 10K type strain sequencing project: providing services to taxonomists for standard genome sequencing and annotation.</title>
        <authorList>
            <consortium name="The Broad Institute Genomics Platform"/>
            <consortium name="The Broad Institute Genome Sequencing Center for Infectious Disease"/>
            <person name="Wu L."/>
            <person name="Ma J."/>
        </authorList>
    </citation>
    <scope>NUCLEOTIDE SEQUENCE [LARGE SCALE GENOMIC DNA]</scope>
    <source>
        <strain evidence="3">JCM 17342</strain>
    </source>
</reference>
<evidence type="ECO:0000313" key="2">
    <source>
        <dbReference type="EMBL" id="GAA4023255.1"/>
    </source>
</evidence>
<feature type="compositionally biased region" description="Polar residues" evidence="1">
    <location>
        <begin position="12"/>
        <end position="22"/>
    </location>
</feature>
<feature type="region of interest" description="Disordered" evidence="1">
    <location>
        <begin position="54"/>
        <end position="74"/>
    </location>
</feature>
<evidence type="ECO:0000313" key="3">
    <source>
        <dbReference type="Proteomes" id="UP001501747"/>
    </source>
</evidence>
<feature type="compositionally biased region" description="Polar residues" evidence="1">
    <location>
        <begin position="60"/>
        <end position="74"/>
    </location>
</feature>
<feature type="region of interest" description="Disordered" evidence="1">
    <location>
        <begin position="1"/>
        <end position="23"/>
    </location>
</feature>
<gene>
    <name evidence="2" type="ORF">GCM10022247_54470</name>
</gene>
<accession>A0ABP7TA07</accession>
<organism evidence="2 3">
    <name type="scientific">Allokutzneria multivorans</name>
    <dbReference type="NCBI Taxonomy" id="1142134"/>
    <lineage>
        <taxon>Bacteria</taxon>
        <taxon>Bacillati</taxon>
        <taxon>Actinomycetota</taxon>
        <taxon>Actinomycetes</taxon>
        <taxon>Pseudonocardiales</taxon>
        <taxon>Pseudonocardiaceae</taxon>
        <taxon>Allokutzneria</taxon>
    </lineage>
</organism>
<protein>
    <submittedName>
        <fullName evidence="2">Uncharacterized protein</fullName>
    </submittedName>
</protein>
<name>A0ABP7TA07_9PSEU</name>
<proteinExistence type="predicted"/>
<dbReference type="Proteomes" id="UP001501747">
    <property type="component" value="Unassembled WGS sequence"/>
</dbReference>
<dbReference type="EMBL" id="BAABAL010000018">
    <property type="protein sequence ID" value="GAA4023255.1"/>
    <property type="molecule type" value="Genomic_DNA"/>
</dbReference>
<evidence type="ECO:0000256" key="1">
    <source>
        <dbReference type="SAM" id="MobiDB-lite"/>
    </source>
</evidence>
<sequence>MPVSTAIAKVQNGPSTVSSTLGHSLPWNRNPRAVTSLFMIKVFRAARARGQPARTWFRTPGSTPAVQSGANAAT</sequence>
<keyword evidence="3" id="KW-1185">Reference proteome</keyword>
<comment type="caution">
    <text evidence="2">The sequence shown here is derived from an EMBL/GenBank/DDBJ whole genome shotgun (WGS) entry which is preliminary data.</text>
</comment>